<evidence type="ECO:0008006" key="4">
    <source>
        <dbReference type="Google" id="ProtNLM"/>
    </source>
</evidence>
<reference evidence="2 3" key="1">
    <citation type="submission" date="2024-05" db="EMBL/GenBank/DDBJ databases">
        <title>Sphingomonas sp. HF-S3 16S ribosomal RNA gene Genome sequencing and assembly.</title>
        <authorList>
            <person name="Lee H."/>
        </authorList>
    </citation>
    <scope>NUCLEOTIDE SEQUENCE [LARGE SCALE GENOMIC DNA]</scope>
    <source>
        <strain evidence="2 3">HF-S3</strain>
    </source>
</reference>
<feature type="chain" id="PRO_5047182228" description="Lipoprotein" evidence="1">
    <location>
        <begin position="21"/>
        <end position="164"/>
    </location>
</feature>
<dbReference type="PROSITE" id="PS51257">
    <property type="entry name" value="PROKAR_LIPOPROTEIN"/>
    <property type="match status" value="1"/>
</dbReference>
<name>A0ABV0BE67_9SPHN</name>
<dbReference type="Proteomes" id="UP001427805">
    <property type="component" value="Unassembled WGS sequence"/>
</dbReference>
<organism evidence="2 3">
    <name type="scientific">Sphingomonas rustica</name>
    <dbReference type="NCBI Taxonomy" id="3103142"/>
    <lineage>
        <taxon>Bacteria</taxon>
        <taxon>Pseudomonadati</taxon>
        <taxon>Pseudomonadota</taxon>
        <taxon>Alphaproteobacteria</taxon>
        <taxon>Sphingomonadales</taxon>
        <taxon>Sphingomonadaceae</taxon>
        <taxon>Sphingomonas</taxon>
    </lineage>
</organism>
<evidence type="ECO:0000313" key="3">
    <source>
        <dbReference type="Proteomes" id="UP001427805"/>
    </source>
</evidence>
<gene>
    <name evidence="2" type="ORF">TPR58_21895</name>
</gene>
<dbReference type="EMBL" id="JBDIZK010000018">
    <property type="protein sequence ID" value="MEN3749840.1"/>
    <property type="molecule type" value="Genomic_DNA"/>
</dbReference>
<accession>A0ABV0BE67</accession>
<proteinExistence type="predicted"/>
<evidence type="ECO:0000256" key="1">
    <source>
        <dbReference type="SAM" id="SignalP"/>
    </source>
</evidence>
<comment type="caution">
    <text evidence="2">The sequence shown here is derived from an EMBL/GenBank/DDBJ whole genome shotgun (WGS) entry which is preliminary data.</text>
</comment>
<keyword evidence="1" id="KW-0732">Signal</keyword>
<feature type="signal peptide" evidence="1">
    <location>
        <begin position="1"/>
        <end position="20"/>
    </location>
</feature>
<protein>
    <recommendedName>
        <fullName evidence="4">Lipoprotein</fullName>
    </recommendedName>
</protein>
<sequence>MRAFFIVAPIALALAGCNTADRTANEVGNAADAAGAAIRDGAEDVGNTARDATEAVGNGVEGAGNVIAAAADHDGWVGRWRGVEGTYLTITKAATPGDYKLEMQYTLDDKGTFDGSSTGDGIAFQRPDGNQVLRTSTGDATGLKWLAGKKDCLKVKDGEGYCRD</sequence>
<dbReference type="RefSeq" id="WP_346248891.1">
    <property type="nucleotide sequence ID" value="NZ_JBDIZK010000018.1"/>
</dbReference>
<keyword evidence="3" id="KW-1185">Reference proteome</keyword>
<evidence type="ECO:0000313" key="2">
    <source>
        <dbReference type="EMBL" id="MEN3749840.1"/>
    </source>
</evidence>